<keyword evidence="2" id="KW-1185">Reference proteome</keyword>
<reference evidence="1 2" key="1">
    <citation type="journal article" date="2022" name="New Phytol.">
        <title>Ecological generalism drives hyperdiversity of secondary metabolite gene clusters in xylarialean endophytes.</title>
        <authorList>
            <person name="Franco M.E.E."/>
            <person name="Wisecaver J.H."/>
            <person name="Arnold A.E."/>
            <person name="Ju Y.M."/>
            <person name="Slot J.C."/>
            <person name="Ahrendt S."/>
            <person name="Moore L.P."/>
            <person name="Eastman K.E."/>
            <person name="Scott K."/>
            <person name="Konkel Z."/>
            <person name="Mondo S.J."/>
            <person name="Kuo A."/>
            <person name="Hayes R.D."/>
            <person name="Haridas S."/>
            <person name="Andreopoulos B."/>
            <person name="Riley R."/>
            <person name="LaButti K."/>
            <person name="Pangilinan J."/>
            <person name="Lipzen A."/>
            <person name="Amirebrahimi M."/>
            <person name="Yan J."/>
            <person name="Adam C."/>
            <person name="Keymanesh K."/>
            <person name="Ng V."/>
            <person name="Louie K."/>
            <person name="Northen T."/>
            <person name="Drula E."/>
            <person name="Henrissat B."/>
            <person name="Hsieh H.M."/>
            <person name="Youens-Clark K."/>
            <person name="Lutzoni F."/>
            <person name="Miadlikowska J."/>
            <person name="Eastwood D.C."/>
            <person name="Hamelin R.C."/>
            <person name="Grigoriev I.V."/>
            <person name="U'Ren J.M."/>
        </authorList>
    </citation>
    <scope>NUCLEOTIDE SEQUENCE [LARGE SCALE GENOMIC DNA]</scope>
    <source>
        <strain evidence="1 2">CBS 119005</strain>
    </source>
</reference>
<accession>A0ACB9YK36</accession>
<protein>
    <submittedName>
        <fullName evidence="1">Uncharacterized protein</fullName>
    </submittedName>
</protein>
<sequence>MENSDDSRVSRMLQRVEVGWARLKQRATTPMFKYAWVFFAFGILASVALVTISWVGISAESDRHQTMTTTGPFGPTHEPAPPNFEAVSGFEVTNTSALSSGLLGSVVADAMEATALPSGFALTATVYPSVAVRGRDIETEPAENLSVYDELVTTTDGSKEFVSTVWVTVTLEPEGTSITDTSLMASATISGTTISDVTASNTTAMESSATTASSMLSTSVPTLTSALSSVASSVTPSATSSDAFSTTSSDASTDVSATDLSTTTVSQPKFCLNTERAHVWTPCTPSPSQDNSTAPPGAIISTPSTSTGTPSRPRNPFTSVVRVASSGWKWLVTCGSGIAVCVCACVRCDRCCGISCSDCDVVEAVLVHRRQAEDQAIVLRGQD</sequence>
<comment type="caution">
    <text evidence="1">The sequence shown here is derived from an EMBL/GenBank/DDBJ whole genome shotgun (WGS) entry which is preliminary data.</text>
</comment>
<name>A0ACB9YK36_9PEZI</name>
<organism evidence="1 2">
    <name type="scientific">Hypoxylon rubiginosum</name>
    <dbReference type="NCBI Taxonomy" id="110542"/>
    <lineage>
        <taxon>Eukaryota</taxon>
        <taxon>Fungi</taxon>
        <taxon>Dikarya</taxon>
        <taxon>Ascomycota</taxon>
        <taxon>Pezizomycotina</taxon>
        <taxon>Sordariomycetes</taxon>
        <taxon>Xylariomycetidae</taxon>
        <taxon>Xylariales</taxon>
        <taxon>Hypoxylaceae</taxon>
        <taxon>Hypoxylon</taxon>
    </lineage>
</organism>
<dbReference type="EMBL" id="MU393614">
    <property type="protein sequence ID" value="KAI4859776.1"/>
    <property type="molecule type" value="Genomic_DNA"/>
</dbReference>
<proteinExistence type="predicted"/>
<evidence type="ECO:0000313" key="1">
    <source>
        <dbReference type="EMBL" id="KAI4859776.1"/>
    </source>
</evidence>
<evidence type="ECO:0000313" key="2">
    <source>
        <dbReference type="Proteomes" id="UP001497700"/>
    </source>
</evidence>
<dbReference type="Proteomes" id="UP001497700">
    <property type="component" value="Unassembled WGS sequence"/>
</dbReference>
<gene>
    <name evidence="1" type="ORF">F4820DRAFT_141335</name>
</gene>